<dbReference type="PATRIC" id="fig|1581420.6.peg.2548"/>
<evidence type="ECO:0000313" key="8">
    <source>
        <dbReference type="EMBL" id="KLE33944.1"/>
    </source>
</evidence>
<evidence type="ECO:0000256" key="4">
    <source>
        <dbReference type="ARBA" id="ARBA00022989"/>
    </source>
</evidence>
<proteinExistence type="predicted"/>
<comment type="subcellular location">
    <subcellularLocation>
        <location evidence="1">Cell membrane</location>
        <topology evidence="1">Single-pass membrane protein</topology>
    </subcellularLocation>
</comment>
<keyword evidence="5 6" id="KW-0472">Membrane</keyword>
<keyword evidence="3 6" id="KW-0812">Transmembrane</keyword>
<evidence type="ECO:0000256" key="6">
    <source>
        <dbReference type="SAM" id="Phobius"/>
    </source>
</evidence>
<dbReference type="Pfam" id="PF04024">
    <property type="entry name" value="PspC"/>
    <property type="match status" value="1"/>
</dbReference>
<dbReference type="GO" id="GO:0005886">
    <property type="term" value="C:plasma membrane"/>
    <property type="evidence" value="ECO:0007669"/>
    <property type="project" value="UniProtKB-SubCell"/>
</dbReference>
<evidence type="ECO:0000256" key="5">
    <source>
        <dbReference type="ARBA" id="ARBA00023136"/>
    </source>
</evidence>
<evidence type="ECO:0000256" key="1">
    <source>
        <dbReference type="ARBA" id="ARBA00004162"/>
    </source>
</evidence>
<organism evidence="8 9">
    <name type="scientific">Aurantiacibacter luteus</name>
    <dbReference type="NCBI Taxonomy" id="1581420"/>
    <lineage>
        <taxon>Bacteria</taxon>
        <taxon>Pseudomonadati</taxon>
        <taxon>Pseudomonadota</taxon>
        <taxon>Alphaproteobacteria</taxon>
        <taxon>Sphingomonadales</taxon>
        <taxon>Erythrobacteraceae</taxon>
        <taxon>Aurantiacibacter</taxon>
    </lineage>
</organism>
<name>A0A0G9MTP7_9SPHN</name>
<dbReference type="PANTHER" id="PTHR33885:SF3">
    <property type="entry name" value="PHAGE SHOCK PROTEIN C"/>
    <property type="match status" value="1"/>
</dbReference>
<dbReference type="EMBL" id="LBHB01000003">
    <property type="protein sequence ID" value="KLE33944.1"/>
    <property type="molecule type" value="Genomic_DNA"/>
</dbReference>
<keyword evidence="4 6" id="KW-1133">Transmembrane helix</keyword>
<gene>
    <name evidence="8" type="ORF">AAW00_12485</name>
</gene>
<dbReference type="InterPro" id="IPR052027">
    <property type="entry name" value="PspC"/>
</dbReference>
<evidence type="ECO:0000313" key="9">
    <source>
        <dbReference type="Proteomes" id="UP000053464"/>
    </source>
</evidence>
<evidence type="ECO:0000256" key="2">
    <source>
        <dbReference type="ARBA" id="ARBA00022475"/>
    </source>
</evidence>
<dbReference type="PANTHER" id="PTHR33885">
    <property type="entry name" value="PHAGE SHOCK PROTEIN C"/>
    <property type="match status" value="1"/>
</dbReference>
<evidence type="ECO:0000259" key="7">
    <source>
        <dbReference type="Pfam" id="PF04024"/>
    </source>
</evidence>
<accession>A0A0G9MTP7</accession>
<sequence length="63" mass="6654">MDTRAPSGFRLDPVNGKLGGVCSGIANRFEIDPLFVRLGFVIAGLASFGTAAVVYLAIWLLAQ</sequence>
<reference evidence="8 9" key="1">
    <citation type="submission" date="2015-04" db="EMBL/GenBank/DDBJ databases">
        <title>The draft genome sequence of Erythrobacter luteus KA37.</title>
        <authorList>
            <person name="Zhuang L."/>
            <person name="Liu Y."/>
            <person name="Shao Z."/>
        </authorList>
    </citation>
    <scope>NUCLEOTIDE SEQUENCE [LARGE SCALE GENOMIC DNA]</scope>
    <source>
        <strain evidence="8 9">KA37</strain>
    </source>
</reference>
<dbReference type="AlphaFoldDB" id="A0A0G9MTP7"/>
<feature type="domain" description="Phage shock protein PspC N-terminal" evidence="7">
    <location>
        <begin position="9"/>
        <end position="61"/>
    </location>
</feature>
<dbReference type="Proteomes" id="UP000053464">
    <property type="component" value="Unassembled WGS sequence"/>
</dbReference>
<keyword evidence="9" id="KW-1185">Reference proteome</keyword>
<keyword evidence="2" id="KW-1003">Cell membrane</keyword>
<dbReference type="STRING" id="1581420.AAW00_12485"/>
<evidence type="ECO:0000256" key="3">
    <source>
        <dbReference type="ARBA" id="ARBA00022692"/>
    </source>
</evidence>
<protein>
    <submittedName>
        <fullName evidence="8">Recombinase RecF</fullName>
    </submittedName>
</protein>
<feature type="transmembrane region" description="Helical" evidence="6">
    <location>
        <begin position="38"/>
        <end position="62"/>
    </location>
</feature>
<dbReference type="InterPro" id="IPR007168">
    <property type="entry name" value="Phageshock_PspC_N"/>
</dbReference>
<comment type="caution">
    <text evidence="8">The sequence shown here is derived from an EMBL/GenBank/DDBJ whole genome shotgun (WGS) entry which is preliminary data.</text>
</comment>